<feature type="region of interest" description="Disordered" evidence="1">
    <location>
        <begin position="158"/>
        <end position="183"/>
    </location>
</feature>
<evidence type="ECO:0000313" key="3">
    <source>
        <dbReference type="Proteomes" id="UP001457282"/>
    </source>
</evidence>
<dbReference type="Pfam" id="PF14009">
    <property type="entry name" value="PADRE"/>
    <property type="match status" value="1"/>
</dbReference>
<dbReference type="PANTHER" id="PTHR33052">
    <property type="entry name" value="DUF4228 DOMAIN PROTEIN-RELATED"/>
    <property type="match status" value="1"/>
</dbReference>
<protein>
    <submittedName>
        <fullName evidence="2">Uncharacterized protein</fullName>
    </submittedName>
</protein>
<dbReference type="EMBL" id="JBEDUW010000005">
    <property type="protein sequence ID" value="KAK9928544.1"/>
    <property type="molecule type" value="Genomic_DNA"/>
</dbReference>
<comment type="caution">
    <text evidence="2">The sequence shown here is derived from an EMBL/GenBank/DDBJ whole genome shotgun (WGS) entry which is preliminary data.</text>
</comment>
<accession>A0AAW1WXM6</accession>
<evidence type="ECO:0000313" key="2">
    <source>
        <dbReference type="EMBL" id="KAK9928544.1"/>
    </source>
</evidence>
<dbReference type="InterPro" id="IPR025322">
    <property type="entry name" value="PADRE_dom"/>
</dbReference>
<organism evidence="2 3">
    <name type="scientific">Rubus argutus</name>
    <name type="common">Southern blackberry</name>
    <dbReference type="NCBI Taxonomy" id="59490"/>
    <lineage>
        <taxon>Eukaryota</taxon>
        <taxon>Viridiplantae</taxon>
        <taxon>Streptophyta</taxon>
        <taxon>Embryophyta</taxon>
        <taxon>Tracheophyta</taxon>
        <taxon>Spermatophyta</taxon>
        <taxon>Magnoliopsida</taxon>
        <taxon>eudicotyledons</taxon>
        <taxon>Gunneridae</taxon>
        <taxon>Pentapetalae</taxon>
        <taxon>rosids</taxon>
        <taxon>fabids</taxon>
        <taxon>Rosales</taxon>
        <taxon>Rosaceae</taxon>
        <taxon>Rosoideae</taxon>
        <taxon>Rosoideae incertae sedis</taxon>
        <taxon>Rubus</taxon>
    </lineage>
</organism>
<dbReference type="Proteomes" id="UP001457282">
    <property type="component" value="Unassembled WGS sequence"/>
</dbReference>
<sequence length="211" mass="23172">MGGCFSVITMDATFEPSSPTAKVISTNGSLLEYQVSVAVSLVLKAEEAASSSATGSFFVCNSDSFNYGTYIPALDSDHQLDADQIYFVLPNSMLHRRLTATDMASLAVRASLALQNASRGRKDRTRLRKKTRVSPVLIVKSEPRSYDDFENDFTIGPSNSLMKKKPGKDDLGSSRSGSVRKLQRYTSKRAMKAVRSFKLRLTPIQEGTEVL</sequence>
<dbReference type="AlphaFoldDB" id="A0AAW1WXM6"/>
<gene>
    <name evidence="2" type="ORF">M0R45_025674</name>
</gene>
<evidence type="ECO:0000256" key="1">
    <source>
        <dbReference type="SAM" id="MobiDB-lite"/>
    </source>
</evidence>
<reference evidence="2 3" key="1">
    <citation type="journal article" date="2023" name="G3 (Bethesda)">
        <title>A chromosome-length genome assembly and annotation of blackberry (Rubus argutus, cv. 'Hillquist').</title>
        <authorList>
            <person name="Bruna T."/>
            <person name="Aryal R."/>
            <person name="Dudchenko O."/>
            <person name="Sargent D.J."/>
            <person name="Mead D."/>
            <person name="Buti M."/>
            <person name="Cavallini A."/>
            <person name="Hytonen T."/>
            <person name="Andres J."/>
            <person name="Pham M."/>
            <person name="Weisz D."/>
            <person name="Mascagni F."/>
            <person name="Usai G."/>
            <person name="Natali L."/>
            <person name="Bassil N."/>
            <person name="Fernandez G.E."/>
            <person name="Lomsadze A."/>
            <person name="Armour M."/>
            <person name="Olukolu B."/>
            <person name="Poorten T."/>
            <person name="Britton C."/>
            <person name="Davik J."/>
            <person name="Ashrafi H."/>
            <person name="Aiden E.L."/>
            <person name="Borodovsky M."/>
            <person name="Worthington M."/>
        </authorList>
    </citation>
    <scope>NUCLEOTIDE SEQUENCE [LARGE SCALE GENOMIC DNA]</scope>
    <source>
        <strain evidence="2">PI 553951</strain>
    </source>
</reference>
<proteinExistence type="predicted"/>
<name>A0AAW1WXM6_RUBAR</name>
<keyword evidence="3" id="KW-1185">Reference proteome</keyword>